<evidence type="ECO:0000256" key="3">
    <source>
        <dbReference type="ARBA" id="ARBA00023136"/>
    </source>
</evidence>
<dbReference type="Pfam" id="PF07690">
    <property type="entry name" value="MFS_1"/>
    <property type="match status" value="1"/>
</dbReference>
<reference evidence="6 7" key="2">
    <citation type="submission" date="2020-03" db="EMBL/GenBank/DDBJ databases">
        <title>Campylobacter portucalensis sp. nov., a new species of Campylobacter isolated from the reproductive tract of bulls.</title>
        <authorList>
            <person name="Silva M.F."/>
            <person name="Pereira G."/>
            <person name="Carneiro C."/>
            <person name="Hemphill A."/>
            <person name="Mateus L."/>
            <person name="Lopes-Da-Costa L."/>
            <person name="Silva E."/>
        </authorList>
    </citation>
    <scope>NUCLEOTIDE SEQUENCE [LARGE SCALE GENOMIC DNA]</scope>
    <source>
        <strain evidence="6 7">FMV-PI01</strain>
    </source>
</reference>
<feature type="transmembrane region" description="Helical" evidence="4">
    <location>
        <begin position="112"/>
        <end position="129"/>
    </location>
</feature>
<dbReference type="InterPro" id="IPR036259">
    <property type="entry name" value="MFS_trans_sf"/>
</dbReference>
<dbReference type="PROSITE" id="PS50850">
    <property type="entry name" value="MFS"/>
    <property type="match status" value="1"/>
</dbReference>
<evidence type="ECO:0000313" key="6">
    <source>
        <dbReference type="EMBL" id="MSN96815.1"/>
    </source>
</evidence>
<dbReference type="GO" id="GO:0022857">
    <property type="term" value="F:transmembrane transporter activity"/>
    <property type="evidence" value="ECO:0007669"/>
    <property type="project" value="InterPro"/>
</dbReference>
<dbReference type="SUPFAM" id="SSF103473">
    <property type="entry name" value="MFS general substrate transporter"/>
    <property type="match status" value="1"/>
</dbReference>
<organism evidence="6 7">
    <name type="scientific">Campylobacter portucalensis</name>
    <dbReference type="NCBI Taxonomy" id="2608384"/>
    <lineage>
        <taxon>Bacteria</taxon>
        <taxon>Pseudomonadati</taxon>
        <taxon>Campylobacterota</taxon>
        <taxon>Epsilonproteobacteria</taxon>
        <taxon>Campylobacterales</taxon>
        <taxon>Campylobacteraceae</taxon>
        <taxon>Campylobacter</taxon>
    </lineage>
</organism>
<dbReference type="Gene3D" id="1.20.1250.20">
    <property type="entry name" value="MFS general substrate transporter like domains"/>
    <property type="match status" value="1"/>
</dbReference>
<dbReference type="Proteomes" id="UP000476338">
    <property type="component" value="Unassembled WGS sequence"/>
</dbReference>
<keyword evidence="3 4" id="KW-0472">Membrane</keyword>
<gene>
    <name evidence="6" type="ORF">F1B92_06505</name>
</gene>
<dbReference type="PANTHER" id="PTHR23531:SF1">
    <property type="entry name" value="QUINOLENE RESISTANCE PROTEIN NORA"/>
    <property type="match status" value="1"/>
</dbReference>
<name>A0A6L5WLD1_9BACT</name>
<sequence length="226" mass="25886">MAYINRVFFLAMISFIISFFAILFLNLKEIKIYKAPIKQLQISNFIEIKAVPISSVVFIAGFSYGSILAFLSLYTQNLNLTSGVFYYPFYSVFAIVSVWIYGKIFDDKKENFATMLSLFLFFISLIVLSKAKNNFHILISAFFLAFDWASIKSLCQTIAIKLSPKDKIGLANSTFFIFVNLGIGISLYILGMFEPIFGFRGVYQISAFALILGMIFYYKFVWKSFK</sequence>
<evidence type="ECO:0000256" key="2">
    <source>
        <dbReference type="ARBA" id="ARBA00022989"/>
    </source>
</evidence>
<dbReference type="PANTHER" id="PTHR23531">
    <property type="entry name" value="QUINOLENE RESISTANCE PROTEIN NORA"/>
    <property type="match status" value="1"/>
</dbReference>
<proteinExistence type="predicted"/>
<reference evidence="6 7" key="1">
    <citation type="submission" date="2019-09" db="EMBL/GenBank/DDBJ databases">
        <authorList>
            <person name="Silva M."/>
            <person name="Pereira G."/>
            <person name="Lopes-Da-Costa L."/>
            <person name="Silva E."/>
        </authorList>
    </citation>
    <scope>NUCLEOTIDE SEQUENCE [LARGE SCALE GENOMIC DNA]</scope>
    <source>
        <strain evidence="6 7">FMV-PI01</strain>
    </source>
</reference>
<feature type="domain" description="Major facilitator superfamily (MFS) profile" evidence="5">
    <location>
        <begin position="7"/>
        <end position="226"/>
    </location>
</feature>
<keyword evidence="1 4" id="KW-0812">Transmembrane</keyword>
<dbReference type="AlphaFoldDB" id="A0A6L5WLD1"/>
<feature type="transmembrane region" description="Helical" evidence="4">
    <location>
        <begin position="6"/>
        <end position="27"/>
    </location>
</feature>
<keyword evidence="7" id="KW-1185">Reference proteome</keyword>
<evidence type="ECO:0000259" key="5">
    <source>
        <dbReference type="PROSITE" id="PS50850"/>
    </source>
</evidence>
<dbReference type="InterPro" id="IPR020846">
    <property type="entry name" value="MFS_dom"/>
</dbReference>
<feature type="transmembrane region" description="Helical" evidence="4">
    <location>
        <begin position="202"/>
        <end position="221"/>
    </location>
</feature>
<feature type="transmembrane region" description="Helical" evidence="4">
    <location>
        <begin position="48"/>
        <end position="73"/>
    </location>
</feature>
<comment type="caution">
    <text evidence="6">The sequence shown here is derived from an EMBL/GenBank/DDBJ whole genome shotgun (WGS) entry which is preliminary data.</text>
</comment>
<feature type="transmembrane region" description="Helical" evidence="4">
    <location>
        <begin position="167"/>
        <end position="190"/>
    </location>
</feature>
<accession>A0A6L5WLD1</accession>
<dbReference type="InterPro" id="IPR011701">
    <property type="entry name" value="MFS"/>
</dbReference>
<evidence type="ECO:0000256" key="4">
    <source>
        <dbReference type="SAM" id="Phobius"/>
    </source>
</evidence>
<protein>
    <submittedName>
        <fullName evidence="6">MFS transporter</fullName>
    </submittedName>
</protein>
<evidence type="ECO:0000256" key="1">
    <source>
        <dbReference type="ARBA" id="ARBA00022692"/>
    </source>
</evidence>
<dbReference type="EMBL" id="VWSJ01000025">
    <property type="protein sequence ID" value="MSN96815.1"/>
    <property type="molecule type" value="Genomic_DNA"/>
</dbReference>
<feature type="transmembrane region" description="Helical" evidence="4">
    <location>
        <begin position="85"/>
        <end position="105"/>
    </location>
</feature>
<evidence type="ECO:0000313" key="7">
    <source>
        <dbReference type="Proteomes" id="UP000476338"/>
    </source>
</evidence>
<dbReference type="InterPro" id="IPR052714">
    <property type="entry name" value="MFS_Exporter"/>
</dbReference>
<dbReference type="RefSeq" id="WP_326833118.1">
    <property type="nucleotide sequence ID" value="NZ_VWSJ01000025.1"/>
</dbReference>
<keyword evidence="2 4" id="KW-1133">Transmembrane helix</keyword>